<keyword evidence="1" id="KW-0472">Membrane</keyword>
<name>X1P6M5_9ZZZZ</name>
<evidence type="ECO:0000313" key="2">
    <source>
        <dbReference type="EMBL" id="GAI26569.1"/>
    </source>
</evidence>
<feature type="transmembrane region" description="Helical" evidence="1">
    <location>
        <begin position="6"/>
        <end position="26"/>
    </location>
</feature>
<sequence>MTHRTAVPPKIIFAMISIFAMLLTTFKNPSPTKKYVIKTDKANASPTMRISLP</sequence>
<dbReference type="AlphaFoldDB" id="X1P6M5"/>
<accession>X1P6M5</accession>
<keyword evidence="1" id="KW-1133">Transmembrane helix</keyword>
<proteinExistence type="predicted"/>
<comment type="caution">
    <text evidence="2">The sequence shown here is derived from an EMBL/GenBank/DDBJ whole genome shotgun (WGS) entry which is preliminary data.</text>
</comment>
<feature type="non-terminal residue" evidence="2">
    <location>
        <position position="53"/>
    </location>
</feature>
<protein>
    <submittedName>
        <fullName evidence="2">Uncharacterized protein</fullName>
    </submittedName>
</protein>
<evidence type="ECO:0000256" key="1">
    <source>
        <dbReference type="SAM" id="Phobius"/>
    </source>
</evidence>
<reference evidence="2" key="1">
    <citation type="journal article" date="2014" name="Front. Microbiol.">
        <title>High frequency of phylogenetically diverse reductive dehalogenase-homologous genes in deep subseafloor sedimentary metagenomes.</title>
        <authorList>
            <person name="Kawai M."/>
            <person name="Futagami T."/>
            <person name="Toyoda A."/>
            <person name="Takaki Y."/>
            <person name="Nishi S."/>
            <person name="Hori S."/>
            <person name="Arai W."/>
            <person name="Tsubouchi T."/>
            <person name="Morono Y."/>
            <person name="Uchiyama I."/>
            <person name="Ito T."/>
            <person name="Fujiyama A."/>
            <person name="Inagaki F."/>
            <person name="Takami H."/>
        </authorList>
    </citation>
    <scope>NUCLEOTIDE SEQUENCE</scope>
    <source>
        <strain evidence="2">Expedition CK06-06</strain>
    </source>
</reference>
<gene>
    <name evidence="2" type="ORF">S06H3_37833</name>
</gene>
<dbReference type="EMBL" id="BARV01023012">
    <property type="protein sequence ID" value="GAI26569.1"/>
    <property type="molecule type" value="Genomic_DNA"/>
</dbReference>
<keyword evidence="1" id="KW-0812">Transmembrane</keyword>
<organism evidence="2">
    <name type="scientific">marine sediment metagenome</name>
    <dbReference type="NCBI Taxonomy" id="412755"/>
    <lineage>
        <taxon>unclassified sequences</taxon>
        <taxon>metagenomes</taxon>
        <taxon>ecological metagenomes</taxon>
    </lineage>
</organism>